<keyword evidence="7" id="KW-0460">Magnesium</keyword>
<sequence>MTATSFDRLDARIRAAIAEIAAGRLVIVTDDEDRENEGDLIGAASAMGVREVAFMVRHTTGILCAAMDPARCAAFDLPPMAQGNQDPNGTAYTVSCDAAACGTGVSAEDRLLTLRTLAGRPDPAALRRPGHMFPLRARPEGVLARPGHTEAAWELVTHAGLPGVGVLAELVNDDGSMMRGRALEEFAQRHNLPILAITELVAWRRALAAEAPRIAEVA</sequence>
<reference evidence="8" key="1">
    <citation type="journal article" date="2014" name="Int. J. Syst. Evol. Microbiol.">
        <title>Complete genome sequence of Corynebacterium casei LMG S-19264T (=DSM 44701T), isolated from a smear-ripened cheese.</title>
        <authorList>
            <consortium name="US DOE Joint Genome Institute (JGI-PGF)"/>
            <person name="Walter F."/>
            <person name="Albersmeier A."/>
            <person name="Kalinowski J."/>
            <person name="Ruckert C."/>
        </authorList>
    </citation>
    <scope>NUCLEOTIDE SEQUENCE</scope>
    <source>
        <strain evidence="8">VKM B-2222</strain>
    </source>
</reference>
<dbReference type="Gene3D" id="3.90.870.10">
    <property type="entry name" value="DHBP synthase"/>
    <property type="match status" value="1"/>
</dbReference>
<protein>
    <recommendedName>
        <fullName evidence="4 7">3,4-dihydroxy-2-butanone 4-phosphate synthase</fullName>
        <shortName evidence="7">DHBP synthase</shortName>
        <ecNumber evidence="3 7">4.1.99.12</ecNumber>
    </recommendedName>
</protein>
<dbReference type="Proteomes" id="UP001143349">
    <property type="component" value="Unassembled WGS sequence"/>
</dbReference>
<dbReference type="GO" id="GO:0008686">
    <property type="term" value="F:3,4-dihydroxy-2-butanone-4-phosphate synthase activity"/>
    <property type="evidence" value="ECO:0007669"/>
    <property type="project" value="UniProtKB-EC"/>
</dbReference>
<gene>
    <name evidence="8" type="ORF">GCM10017635_24870</name>
</gene>
<comment type="caution">
    <text evidence="8">The sequence shown here is derived from an EMBL/GenBank/DDBJ whole genome shotgun (WGS) entry which is preliminary data.</text>
</comment>
<evidence type="ECO:0000256" key="7">
    <source>
        <dbReference type="RuleBase" id="RU003843"/>
    </source>
</evidence>
<dbReference type="NCBIfam" id="TIGR00506">
    <property type="entry name" value="ribB"/>
    <property type="match status" value="1"/>
</dbReference>
<keyword evidence="7" id="KW-0464">Manganese</keyword>
<comment type="pathway">
    <text evidence="2 7">Cofactor biosynthesis; riboflavin biosynthesis; 2-hydroxy-3-oxobutyl phosphate from D-ribulose 5-phosphate: step 1/1.</text>
</comment>
<evidence type="ECO:0000313" key="8">
    <source>
        <dbReference type="EMBL" id="GLK65016.1"/>
    </source>
</evidence>
<evidence type="ECO:0000256" key="2">
    <source>
        <dbReference type="ARBA" id="ARBA00004904"/>
    </source>
</evidence>
<proteinExistence type="inferred from homology"/>
<comment type="function">
    <text evidence="1 7">Catalyzes the conversion of D-ribulose 5-phosphate to formate and 3,4-dihydroxy-2-butanone 4-phosphate.</text>
</comment>
<dbReference type="GO" id="GO:0046872">
    <property type="term" value="F:metal ion binding"/>
    <property type="evidence" value="ECO:0007669"/>
    <property type="project" value="UniProtKB-KW"/>
</dbReference>
<evidence type="ECO:0000256" key="5">
    <source>
        <dbReference type="ARBA" id="ARBA00022619"/>
    </source>
</evidence>
<keyword evidence="6 7" id="KW-0479">Metal-binding</keyword>
<name>A0AAD3P0F5_9RHOB</name>
<evidence type="ECO:0000256" key="4">
    <source>
        <dbReference type="ARBA" id="ARBA00018836"/>
    </source>
</evidence>
<dbReference type="InterPro" id="IPR000422">
    <property type="entry name" value="DHBP_synthase_RibB"/>
</dbReference>
<dbReference type="EMBL" id="BSFH01000032">
    <property type="protein sequence ID" value="GLK65016.1"/>
    <property type="molecule type" value="Genomic_DNA"/>
</dbReference>
<keyword evidence="7" id="KW-0456">Lyase</keyword>
<dbReference type="GO" id="GO:0009231">
    <property type="term" value="P:riboflavin biosynthetic process"/>
    <property type="evidence" value="ECO:0007669"/>
    <property type="project" value="UniProtKB-KW"/>
</dbReference>
<comment type="catalytic activity">
    <reaction evidence="7">
        <text>D-ribulose 5-phosphate = (2S)-2-hydroxy-3-oxobutyl phosphate + formate + H(+)</text>
        <dbReference type="Rhea" id="RHEA:18457"/>
        <dbReference type="ChEBI" id="CHEBI:15378"/>
        <dbReference type="ChEBI" id="CHEBI:15740"/>
        <dbReference type="ChEBI" id="CHEBI:58121"/>
        <dbReference type="ChEBI" id="CHEBI:58830"/>
        <dbReference type="EC" id="4.1.99.12"/>
    </reaction>
</comment>
<comment type="cofactor">
    <cofactor evidence="7">
        <name>Mg(2+)</name>
        <dbReference type="ChEBI" id="CHEBI:18420"/>
    </cofactor>
    <cofactor evidence="7">
        <name>Mn(2+)</name>
        <dbReference type="ChEBI" id="CHEBI:29035"/>
    </cofactor>
    <text evidence="7">Binds 2 divalent metal cations per subunit. Magnesium or manganese.</text>
</comment>
<accession>A0AAD3P0F5</accession>
<reference evidence="8" key="2">
    <citation type="submission" date="2023-01" db="EMBL/GenBank/DDBJ databases">
        <authorList>
            <person name="Sun Q."/>
            <person name="Evtushenko L."/>
        </authorList>
    </citation>
    <scope>NUCLEOTIDE SEQUENCE</scope>
    <source>
        <strain evidence="8">VKM B-2222</strain>
    </source>
</reference>
<dbReference type="SUPFAM" id="SSF55821">
    <property type="entry name" value="YrdC/RibB"/>
    <property type="match status" value="1"/>
</dbReference>
<evidence type="ECO:0000256" key="3">
    <source>
        <dbReference type="ARBA" id="ARBA00012153"/>
    </source>
</evidence>
<evidence type="ECO:0000313" key="9">
    <source>
        <dbReference type="Proteomes" id="UP001143349"/>
    </source>
</evidence>
<dbReference type="PANTHER" id="PTHR21327:SF18">
    <property type="entry name" value="3,4-DIHYDROXY-2-BUTANONE 4-PHOSPHATE SYNTHASE"/>
    <property type="match status" value="1"/>
</dbReference>
<dbReference type="PANTHER" id="PTHR21327">
    <property type="entry name" value="GTP CYCLOHYDROLASE II-RELATED"/>
    <property type="match status" value="1"/>
</dbReference>
<dbReference type="RefSeq" id="WP_271179918.1">
    <property type="nucleotide sequence ID" value="NZ_BSFH01000032.1"/>
</dbReference>
<dbReference type="Pfam" id="PF00926">
    <property type="entry name" value="DHBP_synthase"/>
    <property type="match status" value="1"/>
</dbReference>
<dbReference type="EC" id="4.1.99.12" evidence="3 7"/>
<comment type="subunit">
    <text evidence="7">Homodimer.</text>
</comment>
<dbReference type="GO" id="GO:0005829">
    <property type="term" value="C:cytosol"/>
    <property type="evidence" value="ECO:0007669"/>
    <property type="project" value="TreeGrafter"/>
</dbReference>
<organism evidence="8 9">
    <name type="scientific">Paracoccus kondratievae</name>
    <dbReference type="NCBI Taxonomy" id="135740"/>
    <lineage>
        <taxon>Bacteria</taxon>
        <taxon>Pseudomonadati</taxon>
        <taxon>Pseudomonadota</taxon>
        <taxon>Alphaproteobacteria</taxon>
        <taxon>Rhodobacterales</taxon>
        <taxon>Paracoccaceae</taxon>
        <taxon>Paracoccus</taxon>
    </lineage>
</organism>
<evidence type="ECO:0000256" key="1">
    <source>
        <dbReference type="ARBA" id="ARBA00002284"/>
    </source>
</evidence>
<comment type="similarity">
    <text evidence="7">Belongs to the DHBP synthase family.</text>
</comment>
<evidence type="ECO:0000256" key="6">
    <source>
        <dbReference type="ARBA" id="ARBA00022723"/>
    </source>
</evidence>
<keyword evidence="5 7" id="KW-0686">Riboflavin biosynthesis</keyword>
<dbReference type="InterPro" id="IPR017945">
    <property type="entry name" value="DHBP_synth_RibB-like_a/b_dom"/>
</dbReference>
<keyword evidence="9" id="KW-1185">Reference proteome</keyword>
<dbReference type="AlphaFoldDB" id="A0AAD3P0F5"/>